<feature type="signal peptide" evidence="1">
    <location>
        <begin position="1"/>
        <end position="20"/>
    </location>
</feature>
<protein>
    <submittedName>
        <fullName evidence="3">DUF6259 domain-containing protein</fullName>
    </submittedName>
</protein>
<evidence type="ECO:0000313" key="3">
    <source>
        <dbReference type="EMBL" id="GAA4316821.1"/>
    </source>
</evidence>
<evidence type="ECO:0000313" key="4">
    <source>
        <dbReference type="Proteomes" id="UP001501207"/>
    </source>
</evidence>
<gene>
    <name evidence="3" type="ORF">GCM10023143_28550</name>
</gene>
<keyword evidence="1" id="KW-0732">Signal</keyword>
<dbReference type="InterPro" id="IPR046226">
    <property type="entry name" value="DUF6259"/>
</dbReference>
<evidence type="ECO:0000256" key="1">
    <source>
        <dbReference type="SAM" id="SignalP"/>
    </source>
</evidence>
<accession>A0ABP8G495</accession>
<feature type="chain" id="PRO_5045748967" evidence="1">
    <location>
        <begin position="21"/>
        <end position="767"/>
    </location>
</feature>
<organism evidence="3 4">
    <name type="scientific">Compostibacter hankyongensis</name>
    <dbReference type="NCBI Taxonomy" id="1007089"/>
    <lineage>
        <taxon>Bacteria</taxon>
        <taxon>Pseudomonadati</taxon>
        <taxon>Bacteroidota</taxon>
        <taxon>Chitinophagia</taxon>
        <taxon>Chitinophagales</taxon>
        <taxon>Chitinophagaceae</taxon>
        <taxon>Compostibacter</taxon>
    </lineage>
</organism>
<name>A0ABP8G495_9BACT</name>
<evidence type="ECO:0000259" key="2">
    <source>
        <dbReference type="Pfam" id="PF19773"/>
    </source>
</evidence>
<reference evidence="4" key="1">
    <citation type="journal article" date="2019" name="Int. J. Syst. Evol. Microbiol.">
        <title>The Global Catalogue of Microorganisms (GCM) 10K type strain sequencing project: providing services to taxonomists for standard genome sequencing and annotation.</title>
        <authorList>
            <consortium name="The Broad Institute Genomics Platform"/>
            <consortium name="The Broad Institute Genome Sequencing Center for Infectious Disease"/>
            <person name="Wu L."/>
            <person name="Ma J."/>
        </authorList>
    </citation>
    <scope>NUCLEOTIDE SEQUENCE [LARGE SCALE GENOMIC DNA]</scope>
    <source>
        <strain evidence="4">JCM 17664</strain>
    </source>
</reference>
<dbReference type="Pfam" id="PF19773">
    <property type="entry name" value="DUF6259"/>
    <property type="match status" value="1"/>
</dbReference>
<dbReference type="Proteomes" id="UP001501207">
    <property type="component" value="Unassembled WGS sequence"/>
</dbReference>
<keyword evidence="4" id="KW-1185">Reference proteome</keyword>
<comment type="caution">
    <text evidence="3">The sequence shown here is derived from an EMBL/GenBank/DDBJ whole genome shotgun (WGS) entry which is preliminary data.</text>
</comment>
<proteinExistence type="predicted"/>
<dbReference type="EMBL" id="BAABFN010000018">
    <property type="protein sequence ID" value="GAA4316821.1"/>
    <property type="molecule type" value="Genomic_DNA"/>
</dbReference>
<feature type="domain" description="DUF6259" evidence="2">
    <location>
        <begin position="256"/>
        <end position="553"/>
    </location>
</feature>
<sequence length="767" mass="84923">MRFISILSVYLFLATVTAYGTPPAPEDGVVLGNKAIRITFDAATGELVSLKDLSTSLEFLDRNGTRGASLWKLELGEPGVAGTVEMSAAGAFHVSQPDAQTLVLEWSRFSGIAGPDLKVRVKVRLRGDQALSAWNISLSGVAGKQLKKIVFPNISGLRDMGNEELAVPVWMGELRKAPRTALSGLDGKDRSFTWRYPGPLSLQMLSLYNPATHGFYAACNDAQGYAKQFSISLDSLNNLGYQMNNYPVAGDGKDAYTLPYDAVIGAFKGDWISAAKIYKAWGVRQAWCQDSRFRKHAGESWADSTALWVWNRGRSGNVLTPAVDLRKRTGLPVNVLWHWWHGSPYDDGFPEYFPPKEGDASFKAAVRSANQQGVKAIVYMNSFQWGTSTQSFEKEHALNWAVKNEAGGTEAHVFNIFTHHSLTPMCMATRFWKEKYAALADKAINEYHTGGVYMDQACLNYICYDTTHGHPVGGGNYWVKNFGTLTQMIRTNDMVKDHTVLAGEGCGECWLPYLDAFLTLQVSKERYAGVGGPETIPFFQAVYHAYGVTFGSYSSLVSPPYDELWPKGTAPESQEQPLGNEFNDQFFMEQARSFVWGMQPTIANYHPSLTSERKEEVDYLIRLAKTRYKGLKYLLYGEFMRAPHIDIPYKDIPISRLSIYAGQQDRVTTFREKAPLLYTAAWKAKDGQMGIAVASISGAALPLHFAFKSSDYSLSSSGKVYVTHADGRRLIGAYKNGEVTVSYSLPPKDLCIIEIVPDASVAHNLSG</sequence>
<dbReference type="RefSeq" id="WP_344980509.1">
    <property type="nucleotide sequence ID" value="NZ_BAABFN010000018.1"/>
</dbReference>